<evidence type="ECO:0000313" key="3">
    <source>
        <dbReference type="EMBL" id="MDN3724694.1"/>
    </source>
</evidence>
<evidence type="ECO:0000313" key="5">
    <source>
        <dbReference type="Proteomes" id="UP001244787"/>
    </source>
</evidence>
<reference evidence="4 5" key="1">
    <citation type="submission" date="2023-06" db="EMBL/GenBank/DDBJ databases">
        <authorList>
            <person name="Ye Y.-Q."/>
            <person name="Du Z.-J."/>
        </authorList>
    </citation>
    <scope>NUCLEOTIDE SEQUENCE [LARGE SCALE GENOMIC DNA]</scope>
    <source>
        <strain evidence="4 5">SDUM287046</strain>
    </source>
</reference>
<dbReference type="NCBIfam" id="TIGR04183">
    <property type="entry name" value="Por_Secre_tail"/>
    <property type="match status" value="1"/>
</dbReference>
<dbReference type="Pfam" id="PF18962">
    <property type="entry name" value="Por_Secre_tail"/>
    <property type="match status" value="1"/>
</dbReference>
<dbReference type="EMBL" id="JAUGQQ010000005">
    <property type="protein sequence ID" value="MDN3724694.1"/>
    <property type="molecule type" value="Genomic_DNA"/>
</dbReference>
<gene>
    <name evidence="3" type="ORF">QRD02_09880</name>
    <name evidence="4" type="ORF">QRD02_14005</name>
</gene>
<accession>A0ABT8DKX8</accession>
<name>A0ABT8DKX8_9FLAO</name>
<dbReference type="RefSeq" id="WP_290254779.1">
    <property type="nucleotide sequence ID" value="NZ_JAUGQQ010000005.1"/>
</dbReference>
<sequence>GPAQDLGSVSLYPVPTKHLLNVGNPQNLELESLQIFDLRGRLVQRADLRGMGSKRTLDVSTLGAAVYMVRIQGQNGTTTKRLVKE</sequence>
<dbReference type="Proteomes" id="UP001244787">
    <property type="component" value="Unassembled WGS sequence"/>
</dbReference>
<proteinExistence type="predicted"/>
<organism evidence="4 5">
    <name type="scientific">Aequorivita aurantiaca</name>
    <dbReference type="NCBI Taxonomy" id="3053356"/>
    <lineage>
        <taxon>Bacteria</taxon>
        <taxon>Pseudomonadati</taxon>
        <taxon>Bacteroidota</taxon>
        <taxon>Flavobacteriia</taxon>
        <taxon>Flavobacteriales</taxon>
        <taxon>Flavobacteriaceae</taxon>
        <taxon>Aequorivita</taxon>
    </lineage>
</organism>
<keyword evidence="5" id="KW-1185">Reference proteome</keyword>
<evidence type="ECO:0000259" key="2">
    <source>
        <dbReference type="Pfam" id="PF18962"/>
    </source>
</evidence>
<comment type="caution">
    <text evidence="4">The sequence shown here is derived from an EMBL/GenBank/DDBJ whole genome shotgun (WGS) entry which is preliminary data.</text>
</comment>
<keyword evidence="1" id="KW-0732">Signal</keyword>
<dbReference type="EMBL" id="JAUGQQ010000018">
    <property type="protein sequence ID" value="MDN3725499.1"/>
    <property type="molecule type" value="Genomic_DNA"/>
</dbReference>
<protein>
    <submittedName>
        <fullName evidence="4">T9SS type A sorting domain-containing protein</fullName>
    </submittedName>
</protein>
<feature type="non-terminal residue" evidence="4">
    <location>
        <position position="1"/>
    </location>
</feature>
<evidence type="ECO:0000313" key="4">
    <source>
        <dbReference type="EMBL" id="MDN3725499.1"/>
    </source>
</evidence>
<dbReference type="InterPro" id="IPR026444">
    <property type="entry name" value="Secre_tail"/>
</dbReference>
<feature type="domain" description="Secretion system C-terminal sorting" evidence="2">
    <location>
        <begin position="11"/>
        <end position="83"/>
    </location>
</feature>
<evidence type="ECO:0000256" key="1">
    <source>
        <dbReference type="ARBA" id="ARBA00022729"/>
    </source>
</evidence>